<dbReference type="InterPro" id="IPR001680">
    <property type="entry name" value="WD40_rpt"/>
</dbReference>
<dbReference type="Pfam" id="PF24883">
    <property type="entry name" value="NPHP3_N"/>
    <property type="match status" value="1"/>
</dbReference>
<dbReference type="HOGENOM" id="CLU_001384_2_0_1"/>
<evidence type="ECO:0000259" key="4">
    <source>
        <dbReference type="Pfam" id="PF22939"/>
    </source>
</evidence>
<organism evidence="6 7">
    <name type="scientific">Exophiala oligosperma</name>
    <dbReference type="NCBI Taxonomy" id="215243"/>
    <lineage>
        <taxon>Eukaryota</taxon>
        <taxon>Fungi</taxon>
        <taxon>Dikarya</taxon>
        <taxon>Ascomycota</taxon>
        <taxon>Pezizomycotina</taxon>
        <taxon>Eurotiomycetes</taxon>
        <taxon>Chaetothyriomycetidae</taxon>
        <taxon>Chaetothyriales</taxon>
        <taxon>Herpotrichiellaceae</taxon>
        <taxon>Exophiala</taxon>
    </lineage>
</organism>
<dbReference type="GeneID" id="27355150"/>
<dbReference type="SUPFAM" id="SSF53474">
    <property type="entry name" value="alpha/beta-Hydrolases"/>
    <property type="match status" value="1"/>
</dbReference>
<dbReference type="InterPro" id="IPR029058">
    <property type="entry name" value="AB_hydrolase_fold"/>
</dbReference>
<dbReference type="Pfam" id="PF00400">
    <property type="entry name" value="WD40"/>
    <property type="match status" value="1"/>
</dbReference>
<feature type="region of interest" description="Disordered" evidence="3">
    <location>
        <begin position="34"/>
        <end position="64"/>
    </location>
</feature>
<dbReference type="VEuPathDB" id="FungiDB:PV06_03076"/>
<keyword evidence="1" id="KW-0677">Repeat</keyword>
<dbReference type="Pfam" id="PF22939">
    <property type="entry name" value="WHD_GPIID"/>
    <property type="match status" value="1"/>
</dbReference>
<dbReference type="SUPFAM" id="SSF50978">
    <property type="entry name" value="WD40 repeat-like"/>
    <property type="match status" value="1"/>
</dbReference>
<feature type="domain" description="Nephrocystin 3-like N-terminal" evidence="5">
    <location>
        <begin position="404"/>
        <end position="567"/>
    </location>
</feature>
<dbReference type="PROSITE" id="PS50082">
    <property type="entry name" value="WD_REPEATS_2"/>
    <property type="match status" value="1"/>
</dbReference>
<dbReference type="RefSeq" id="XP_016264836.1">
    <property type="nucleotide sequence ID" value="XM_016403831.1"/>
</dbReference>
<accession>A0A0D2DQ55</accession>
<dbReference type="PROSITE" id="PS50294">
    <property type="entry name" value="WD_REPEATS_REGION"/>
    <property type="match status" value="1"/>
</dbReference>
<keyword evidence="7" id="KW-1185">Reference proteome</keyword>
<dbReference type="InterPro" id="IPR056884">
    <property type="entry name" value="NPHP3-like_N"/>
</dbReference>
<feature type="domain" description="GPI inositol-deacylase winged helix" evidence="4">
    <location>
        <begin position="679"/>
        <end position="750"/>
    </location>
</feature>
<dbReference type="Gene3D" id="3.40.50.300">
    <property type="entry name" value="P-loop containing nucleotide triphosphate hydrolases"/>
    <property type="match status" value="1"/>
</dbReference>
<dbReference type="SMART" id="SM00320">
    <property type="entry name" value="WD40"/>
    <property type="match status" value="7"/>
</dbReference>
<evidence type="ECO:0000256" key="3">
    <source>
        <dbReference type="SAM" id="MobiDB-lite"/>
    </source>
</evidence>
<sequence length="1665" mass="187602">MLPANVHILNFWQVSRFRRREKLFSQLSAHEDQERFEGDSLRSGSTSKWSQNSSNTGKDHLLGAELPFRNGRSKDVEPRKKERSRDRRSDPLGLTVLYEPESSPSVDIVFVHGLGGTSRYTWSKNGESELFWPREWLPYESELSTARIMTFGYNAHFSAISHGAENILNISDFAKDLLFSLKFATGEGQRALNIGSIPIIFVAHSMGGLVVKKAFILGQHDEHYRDLIQAISALVFLSTPHRGSNLAEALNKILSACILTLAPKEYVSELRINSPTLQEINEQFRNLAPKLSIVSFFETLKTSIGLSRMMVLQKDSSILGYPGEISKPLDADHHDVCKYTSHQDPNYISVRNVLKYLVEKHRAQDMPQVDFNSVDELHEISSAFGHPEGPGDDLSFFANRRMPGSCEWTHDDPVFISFLEDESDGPRCLWCTGPPGSGKSVLASSIIQTAEEDEVDHVYYFFRFGDEVKNNLNVLLLSLAYQLASVLPEYRRRLLRLFEDGFNVQKSLPRLLWKKLFASTFLKLHLTQPLLLIIDGLDECDSHSHFLKFLEDFQSFPGCMRFLIISRNTQSLSSGFEKLSKKIPVQQHALQSMKNDLRLYIEEEMTSMHGDDDFKDAIAAELTRKADGNFLWASLVLGEVLQCHTGDAVLEALNEVPEDLEPLYERMDATLAKNCRPSDRAIGKTILMWIACSRYALSLQDLAEALQPEYSNLLDLKFTISRVCGEFVIVDSKGIVSMVHSSARDYLFQNQYLNYHIPKGASHQQIFMKCTTALINANPKIQTGQIRSQAFLLYAASSWPFHMEQGSDFSDQPSLLQLARFFQSSVVLSWIYLLAVAGQLRVLVQASKKMTSFLKKVDRLDETRSPLTHRLREKELVSLWTIDLIRLVGKFSAHLNEQPKLIFKLVAPFCPQDSVIFKQFAVRSAGLGIMVSGLSNPSWDDCLAKFAVDDSLTPLQIKCWNRYFAILVSDGTILLYHAITYEEARRFHHGERVLTWCFNQEGDQIVTCGLKKTMVWNTATGKQLYTFANPRRSKAITIAFANAEETLVTCCDDRTIRTLSLTQLDGEGWQILDNVLGEDHYDGKQCGSPRCASFNPAGSQIAISYRGIPLAVWSLEDARPFLVGRCQRILGGRQVFSSSASDVQAITWNPMTGHVLGIYNDGCVFKWHPFEADYQESNISVGRVECSPDGKFFVTSSRDGTLRIWDFYHFSPIYQLSYTVPVTSLAIDPNDTRIYDIRESFCSVWEPNALVRMWETEDKSSETMSNRESTQVSHISEVSFESLQPVTTLALESGSLSYAVGNDDGVVTHFTKDGYPAAEVVRTFMTVEHLSWSEDGRCIAASGLGRRLFVKEVNQGNPNQTARSIMNGKADDPIRQLLLSSTGKFLLVVMDRFLNIWSTADQCIVSTRPQVALHRWINCPYDTSKVIGFSFDEIQIIDWQDPELTKHLLQDRSVVDDAAEQHSRVLLFRRPSAQYPMSPGESNKIVDKVLLTVNRTSALVVTSQSTAQGRCERQFMFVGLGDVTNPFTEAKVPATALPPELQATMVIPLGFVAVESSLVAPRAATSSVQQRTFASSERPAVGGGTEMSRAADHVLAFLDHKYWVCTYTLSQTRAGRVKRHFFLPRDWLNMDWLELAVMRPDGALLCPRNGEVALVENGLREEWID</sequence>
<dbReference type="Proteomes" id="UP000053342">
    <property type="component" value="Unassembled WGS sequence"/>
</dbReference>
<dbReference type="InterPro" id="IPR015943">
    <property type="entry name" value="WD40/YVTN_repeat-like_dom_sf"/>
</dbReference>
<dbReference type="InterPro" id="IPR027417">
    <property type="entry name" value="P-loop_NTPase"/>
</dbReference>
<gene>
    <name evidence="6" type="ORF">PV06_03076</name>
</gene>
<feature type="compositionally biased region" description="Polar residues" evidence="3">
    <location>
        <begin position="42"/>
        <end position="56"/>
    </location>
</feature>
<protein>
    <submittedName>
        <fullName evidence="6">Uncharacterized protein</fullName>
    </submittedName>
</protein>
<reference evidence="6 7" key="1">
    <citation type="submission" date="2015-01" db="EMBL/GenBank/DDBJ databases">
        <title>The Genome Sequence of Exophiala oligosperma CBS72588.</title>
        <authorList>
            <consortium name="The Broad Institute Genomics Platform"/>
            <person name="Cuomo C."/>
            <person name="de Hoog S."/>
            <person name="Gorbushina A."/>
            <person name="Stielow B."/>
            <person name="Teixiera M."/>
            <person name="Abouelleil A."/>
            <person name="Chapman S.B."/>
            <person name="Priest M."/>
            <person name="Young S.K."/>
            <person name="Wortman J."/>
            <person name="Nusbaum C."/>
            <person name="Birren B."/>
        </authorList>
    </citation>
    <scope>NUCLEOTIDE SEQUENCE [LARGE SCALE GENOMIC DNA]</scope>
    <source>
        <strain evidence="6 7">CBS 72588</strain>
    </source>
</reference>
<dbReference type="Gene3D" id="2.130.10.10">
    <property type="entry name" value="YVTN repeat-like/Quinoprotein amine dehydrogenase"/>
    <property type="match status" value="3"/>
</dbReference>
<dbReference type="InterPro" id="IPR036322">
    <property type="entry name" value="WD40_repeat_dom_sf"/>
</dbReference>
<dbReference type="PANTHER" id="PTHR10039">
    <property type="entry name" value="AMELOGENIN"/>
    <property type="match status" value="1"/>
</dbReference>
<evidence type="ECO:0000256" key="1">
    <source>
        <dbReference type="ARBA" id="ARBA00022737"/>
    </source>
</evidence>
<dbReference type="Gene3D" id="3.40.50.1820">
    <property type="entry name" value="alpha/beta hydrolase"/>
    <property type="match status" value="1"/>
</dbReference>
<dbReference type="SUPFAM" id="SSF52540">
    <property type="entry name" value="P-loop containing nucleoside triphosphate hydrolases"/>
    <property type="match status" value="1"/>
</dbReference>
<name>A0A0D2DQ55_9EURO</name>
<dbReference type="PANTHER" id="PTHR10039:SF16">
    <property type="entry name" value="GPI INOSITOL-DEACYLASE"/>
    <property type="match status" value="1"/>
</dbReference>
<dbReference type="EMBL" id="KN847334">
    <property type="protein sequence ID" value="KIW44620.1"/>
    <property type="molecule type" value="Genomic_DNA"/>
</dbReference>
<dbReference type="InterPro" id="IPR054471">
    <property type="entry name" value="GPIID_WHD"/>
</dbReference>
<keyword evidence="2" id="KW-0853">WD repeat</keyword>
<feature type="repeat" description="WD" evidence="2">
    <location>
        <begin position="1174"/>
        <end position="1206"/>
    </location>
</feature>
<evidence type="ECO:0000313" key="7">
    <source>
        <dbReference type="Proteomes" id="UP000053342"/>
    </source>
</evidence>
<evidence type="ECO:0000259" key="5">
    <source>
        <dbReference type="Pfam" id="PF24883"/>
    </source>
</evidence>
<dbReference type="OrthoDB" id="194358at2759"/>
<evidence type="ECO:0000256" key="2">
    <source>
        <dbReference type="PROSITE-ProRule" id="PRU00221"/>
    </source>
</evidence>
<evidence type="ECO:0000313" key="6">
    <source>
        <dbReference type="EMBL" id="KIW44620.1"/>
    </source>
</evidence>
<proteinExistence type="predicted"/>